<sequence length="368" mass="40579">MLPIIGLAQNSAFTLKVKLDAIPSATKLYLSYNIPGKLITDSAILNKGLFIFNGTIPYPLKAQLWMDHNGTGLKHLGNDPDNLTFFLDSGEIDINSTDSIKKSIITGSRINTEYLKYKAFIAGPVKEMALIANENAAATTDQKNDAQFMGDISSRLKQAAENKKELQLQYIKLNPNSEFSLGALHEIAGSHFDIAIIEPLYNSLSANIKNTVAGKEFAKAIEAARTTAVGSIAPAFTQNDVNDKPVSLADFRGKYVLLDFWASWCAPCRAENPNVLKAYQQYHDKNFTVLSVSLDRPGKKDAWLAAIKTDGLNWTQVSDLNFWNNQVAKQYGVTTIPQNFLIDPNGKIIAENLHGDELQKKLAEVLSR</sequence>
<keyword evidence="3" id="KW-1015">Disulfide bond</keyword>
<gene>
    <name evidence="6" type="ORF">JN11_00406</name>
</gene>
<feature type="domain" description="Thioredoxin" evidence="5">
    <location>
        <begin position="227"/>
        <end position="368"/>
    </location>
</feature>
<dbReference type="InterPro" id="IPR017937">
    <property type="entry name" value="Thioredoxin_CS"/>
</dbReference>
<dbReference type="GO" id="GO:0030313">
    <property type="term" value="C:cell envelope"/>
    <property type="evidence" value="ECO:0007669"/>
    <property type="project" value="UniProtKB-SubCell"/>
</dbReference>
<dbReference type="PROSITE" id="PS51352">
    <property type="entry name" value="THIOREDOXIN_2"/>
    <property type="match status" value="1"/>
</dbReference>
<proteinExistence type="predicted"/>
<dbReference type="InterPro" id="IPR000866">
    <property type="entry name" value="AhpC/TSA"/>
</dbReference>
<accession>A0A562UHJ6</accession>
<evidence type="ECO:0000256" key="1">
    <source>
        <dbReference type="ARBA" id="ARBA00004196"/>
    </source>
</evidence>
<dbReference type="GO" id="GO:0016491">
    <property type="term" value="F:oxidoreductase activity"/>
    <property type="evidence" value="ECO:0007669"/>
    <property type="project" value="InterPro"/>
</dbReference>
<dbReference type="GO" id="GO:0017004">
    <property type="term" value="P:cytochrome complex assembly"/>
    <property type="evidence" value="ECO:0007669"/>
    <property type="project" value="UniProtKB-KW"/>
</dbReference>
<comment type="caution">
    <text evidence="6">The sequence shown here is derived from an EMBL/GenBank/DDBJ whole genome shotgun (WGS) entry which is preliminary data.</text>
</comment>
<dbReference type="GO" id="GO:0016209">
    <property type="term" value="F:antioxidant activity"/>
    <property type="evidence" value="ECO:0007669"/>
    <property type="project" value="InterPro"/>
</dbReference>
<evidence type="ECO:0000256" key="2">
    <source>
        <dbReference type="ARBA" id="ARBA00022748"/>
    </source>
</evidence>
<dbReference type="Gene3D" id="3.40.30.10">
    <property type="entry name" value="Glutaredoxin"/>
    <property type="match status" value="1"/>
</dbReference>
<dbReference type="Proteomes" id="UP000317010">
    <property type="component" value="Unassembled WGS sequence"/>
</dbReference>
<dbReference type="PANTHER" id="PTHR42852:SF6">
    <property type="entry name" value="THIOL:DISULFIDE INTERCHANGE PROTEIN DSBE"/>
    <property type="match status" value="1"/>
</dbReference>
<dbReference type="Pfam" id="PF14289">
    <property type="entry name" value="DUF4369"/>
    <property type="match status" value="1"/>
</dbReference>
<name>A0A562UHJ6_9SPHI</name>
<evidence type="ECO:0000256" key="4">
    <source>
        <dbReference type="ARBA" id="ARBA00023284"/>
    </source>
</evidence>
<dbReference type="InterPro" id="IPR013766">
    <property type="entry name" value="Thioredoxin_domain"/>
</dbReference>
<protein>
    <submittedName>
        <fullName evidence="6">Peroxiredoxin</fullName>
    </submittedName>
</protein>
<keyword evidence="7" id="KW-1185">Reference proteome</keyword>
<organism evidence="6 7">
    <name type="scientific">Mucilaginibacter frigoritolerans</name>
    <dbReference type="NCBI Taxonomy" id="652788"/>
    <lineage>
        <taxon>Bacteria</taxon>
        <taxon>Pseudomonadati</taxon>
        <taxon>Bacteroidota</taxon>
        <taxon>Sphingobacteriia</taxon>
        <taxon>Sphingobacteriales</taxon>
        <taxon>Sphingobacteriaceae</taxon>
        <taxon>Mucilaginibacter</taxon>
    </lineage>
</organism>
<dbReference type="CDD" id="cd02966">
    <property type="entry name" value="TlpA_like_family"/>
    <property type="match status" value="1"/>
</dbReference>
<dbReference type="PANTHER" id="PTHR42852">
    <property type="entry name" value="THIOL:DISULFIDE INTERCHANGE PROTEIN DSBE"/>
    <property type="match status" value="1"/>
</dbReference>
<comment type="subcellular location">
    <subcellularLocation>
        <location evidence="1">Cell envelope</location>
    </subcellularLocation>
</comment>
<dbReference type="AlphaFoldDB" id="A0A562UHJ6"/>
<evidence type="ECO:0000313" key="6">
    <source>
        <dbReference type="EMBL" id="TWJ04685.1"/>
    </source>
</evidence>
<dbReference type="InterPro" id="IPR025380">
    <property type="entry name" value="DUF4369"/>
</dbReference>
<dbReference type="Pfam" id="PF00578">
    <property type="entry name" value="AhpC-TSA"/>
    <property type="match status" value="1"/>
</dbReference>
<reference evidence="6 7" key="1">
    <citation type="submission" date="2019-07" db="EMBL/GenBank/DDBJ databases">
        <title>Genomic Encyclopedia of Archaeal and Bacterial Type Strains, Phase II (KMG-II): from individual species to whole genera.</title>
        <authorList>
            <person name="Goeker M."/>
        </authorList>
    </citation>
    <scope>NUCLEOTIDE SEQUENCE [LARGE SCALE GENOMIC DNA]</scope>
    <source>
        <strain evidence="6 7">ATCC BAA-1854</strain>
    </source>
</reference>
<dbReference type="SUPFAM" id="SSF52833">
    <property type="entry name" value="Thioredoxin-like"/>
    <property type="match status" value="1"/>
</dbReference>
<dbReference type="PROSITE" id="PS00194">
    <property type="entry name" value="THIOREDOXIN_1"/>
    <property type="match status" value="1"/>
</dbReference>
<dbReference type="EMBL" id="VLLI01000001">
    <property type="protein sequence ID" value="TWJ04685.1"/>
    <property type="molecule type" value="Genomic_DNA"/>
</dbReference>
<evidence type="ECO:0000256" key="3">
    <source>
        <dbReference type="ARBA" id="ARBA00023157"/>
    </source>
</evidence>
<dbReference type="InterPro" id="IPR036249">
    <property type="entry name" value="Thioredoxin-like_sf"/>
</dbReference>
<keyword evidence="4" id="KW-0676">Redox-active center</keyword>
<keyword evidence="2" id="KW-0201">Cytochrome c-type biogenesis</keyword>
<evidence type="ECO:0000259" key="5">
    <source>
        <dbReference type="PROSITE" id="PS51352"/>
    </source>
</evidence>
<evidence type="ECO:0000313" key="7">
    <source>
        <dbReference type="Proteomes" id="UP000317010"/>
    </source>
</evidence>
<dbReference type="InterPro" id="IPR050553">
    <property type="entry name" value="Thioredoxin_ResA/DsbE_sf"/>
</dbReference>